<name>A0ABC8S0Y8_9AQUA</name>
<evidence type="ECO:0000313" key="1">
    <source>
        <dbReference type="EMBL" id="CAK9150899.1"/>
    </source>
</evidence>
<dbReference type="AlphaFoldDB" id="A0ABC8S0Y8"/>
<reference evidence="1 2" key="1">
    <citation type="submission" date="2024-02" db="EMBL/GenBank/DDBJ databases">
        <authorList>
            <person name="Vignale AGUSTIN F."/>
            <person name="Sosa J E."/>
            <person name="Modenutti C."/>
        </authorList>
    </citation>
    <scope>NUCLEOTIDE SEQUENCE [LARGE SCALE GENOMIC DNA]</scope>
</reference>
<sequence length="92" mass="10507">DIMAQKDANQLGGKTSYLDVQVLWPKNVTKWRRIKKVDPSFEFVEKLKETGTSIWCPLLKAKCREITSRNFAIVNMDVMVGIAQTTILLSHL</sequence>
<dbReference type="Proteomes" id="UP001642360">
    <property type="component" value="Unassembled WGS sequence"/>
</dbReference>
<evidence type="ECO:0000313" key="2">
    <source>
        <dbReference type="Proteomes" id="UP001642360"/>
    </source>
</evidence>
<comment type="caution">
    <text evidence="1">The sequence shown here is derived from an EMBL/GenBank/DDBJ whole genome shotgun (WGS) entry which is preliminary data.</text>
</comment>
<organism evidence="1 2">
    <name type="scientific">Ilex paraguariensis</name>
    <name type="common">yerba mate</name>
    <dbReference type="NCBI Taxonomy" id="185542"/>
    <lineage>
        <taxon>Eukaryota</taxon>
        <taxon>Viridiplantae</taxon>
        <taxon>Streptophyta</taxon>
        <taxon>Embryophyta</taxon>
        <taxon>Tracheophyta</taxon>
        <taxon>Spermatophyta</taxon>
        <taxon>Magnoliopsida</taxon>
        <taxon>eudicotyledons</taxon>
        <taxon>Gunneridae</taxon>
        <taxon>Pentapetalae</taxon>
        <taxon>asterids</taxon>
        <taxon>campanulids</taxon>
        <taxon>Aquifoliales</taxon>
        <taxon>Aquifoliaceae</taxon>
        <taxon>Ilex</taxon>
    </lineage>
</organism>
<accession>A0ABC8S0Y8</accession>
<dbReference type="EMBL" id="CAUOFW020002070">
    <property type="protein sequence ID" value="CAK9150899.1"/>
    <property type="molecule type" value="Genomic_DNA"/>
</dbReference>
<feature type="non-terminal residue" evidence="1">
    <location>
        <position position="1"/>
    </location>
</feature>
<proteinExistence type="predicted"/>
<gene>
    <name evidence="1" type="ORF">ILEXP_LOCUS19053</name>
</gene>
<protein>
    <submittedName>
        <fullName evidence="1">Uncharacterized protein</fullName>
    </submittedName>
</protein>
<keyword evidence="2" id="KW-1185">Reference proteome</keyword>